<evidence type="ECO:0000256" key="1">
    <source>
        <dbReference type="SAM" id="SignalP"/>
    </source>
</evidence>
<dbReference type="Proteomes" id="UP001497472">
    <property type="component" value="Unassembled WGS sequence"/>
</dbReference>
<organism evidence="2 3">
    <name type="scientific">Leptosia nina</name>
    <dbReference type="NCBI Taxonomy" id="320188"/>
    <lineage>
        <taxon>Eukaryota</taxon>
        <taxon>Metazoa</taxon>
        <taxon>Ecdysozoa</taxon>
        <taxon>Arthropoda</taxon>
        <taxon>Hexapoda</taxon>
        <taxon>Insecta</taxon>
        <taxon>Pterygota</taxon>
        <taxon>Neoptera</taxon>
        <taxon>Endopterygota</taxon>
        <taxon>Lepidoptera</taxon>
        <taxon>Glossata</taxon>
        <taxon>Ditrysia</taxon>
        <taxon>Papilionoidea</taxon>
        <taxon>Pieridae</taxon>
        <taxon>Pierinae</taxon>
        <taxon>Leptosia</taxon>
    </lineage>
</organism>
<dbReference type="AlphaFoldDB" id="A0AAV1J8A0"/>
<protein>
    <submittedName>
        <fullName evidence="2">Uncharacterized protein</fullName>
    </submittedName>
</protein>
<feature type="chain" id="PRO_5043595075" evidence="1">
    <location>
        <begin position="16"/>
        <end position="187"/>
    </location>
</feature>
<evidence type="ECO:0000313" key="3">
    <source>
        <dbReference type="Proteomes" id="UP001497472"/>
    </source>
</evidence>
<feature type="signal peptide" evidence="1">
    <location>
        <begin position="1"/>
        <end position="15"/>
    </location>
</feature>
<proteinExistence type="predicted"/>
<reference evidence="2 3" key="1">
    <citation type="submission" date="2023-11" db="EMBL/GenBank/DDBJ databases">
        <authorList>
            <person name="Okamura Y."/>
        </authorList>
    </citation>
    <scope>NUCLEOTIDE SEQUENCE [LARGE SCALE GENOMIC DNA]</scope>
</reference>
<sequence>MLFILLLMNIINADSKEVSKPYVVLPVPLGLPFRNERAEQCWLRIEDVELLETVAVYCYVAQSFLRNHIYDYNSRKMLEDDVDVSLWSEEPRNQEEIALKPTSQKSSVIDWKITTILDPITRMRLYVSRQADCKLIMYSREAETSYKVDCDKVLFFVNDRMTNNAQLHDGRTKLSAIMLIAITLLVL</sequence>
<name>A0AAV1J8A0_9NEOP</name>
<gene>
    <name evidence="2" type="ORF">LNINA_LOCUS4912</name>
</gene>
<comment type="caution">
    <text evidence="2">The sequence shown here is derived from an EMBL/GenBank/DDBJ whole genome shotgun (WGS) entry which is preliminary data.</text>
</comment>
<keyword evidence="3" id="KW-1185">Reference proteome</keyword>
<dbReference type="EMBL" id="CAVLEF010000006">
    <property type="protein sequence ID" value="CAK1545233.1"/>
    <property type="molecule type" value="Genomic_DNA"/>
</dbReference>
<evidence type="ECO:0000313" key="2">
    <source>
        <dbReference type="EMBL" id="CAK1545233.1"/>
    </source>
</evidence>
<accession>A0AAV1J8A0</accession>
<keyword evidence="1" id="KW-0732">Signal</keyword>